<dbReference type="InterPro" id="IPR004156">
    <property type="entry name" value="OATP"/>
</dbReference>
<dbReference type="Gene3D" id="1.20.1250.20">
    <property type="entry name" value="MFS general substrate transporter like domains"/>
    <property type="match status" value="1"/>
</dbReference>
<organism evidence="5 6">
    <name type="scientific">Apodemus speciosus</name>
    <name type="common">Large Japanese field mouse</name>
    <dbReference type="NCBI Taxonomy" id="105296"/>
    <lineage>
        <taxon>Eukaryota</taxon>
        <taxon>Metazoa</taxon>
        <taxon>Chordata</taxon>
        <taxon>Craniata</taxon>
        <taxon>Vertebrata</taxon>
        <taxon>Euteleostomi</taxon>
        <taxon>Mammalia</taxon>
        <taxon>Eutheria</taxon>
        <taxon>Euarchontoglires</taxon>
        <taxon>Glires</taxon>
        <taxon>Rodentia</taxon>
        <taxon>Myomorpha</taxon>
        <taxon>Muroidea</taxon>
        <taxon>Muridae</taxon>
        <taxon>Murinae</taxon>
        <taxon>Apodemus</taxon>
    </lineage>
</organism>
<dbReference type="SUPFAM" id="SSF103473">
    <property type="entry name" value="MFS general substrate transporter"/>
    <property type="match status" value="1"/>
</dbReference>
<evidence type="ECO:0000256" key="2">
    <source>
        <dbReference type="ARBA" id="ARBA00023157"/>
    </source>
</evidence>
<dbReference type="InterPro" id="IPR036259">
    <property type="entry name" value="MFS_trans_sf"/>
</dbReference>
<dbReference type="EMBL" id="BAAFST010000006">
    <property type="protein sequence ID" value="GAB1291401.1"/>
    <property type="molecule type" value="Genomic_DNA"/>
</dbReference>
<feature type="region of interest" description="Disordered" evidence="3">
    <location>
        <begin position="165"/>
        <end position="198"/>
    </location>
</feature>
<dbReference type="Proteomes" id="UP001623349">
    <property type="component" value="Unassembled WGS sequence"/>
</dbReference>
<evidence type="ECO:0000256" key="4">
    <source>
        <dbReference type="SAM" id="Phobius"/>
    </source>
</evidence>
<keyword evidence="4" id="KW-0472">Membrane</keyword>
<protein>
    <submittedName>
        <fullName evidence="5">Solute carrier organic anion transporter family member 1A6</fullName>
    </submittedName>
</protein>
<name>A0ABQ0EX74_APOSI</name>
<proteinExistence type="predicted"/>
<accession>A0ABQ0EX74</accession>
<keyword evidence="4" id="KW-1133">Transmembrane helix</keyword>
<evidence type="ECO:0000313" key="6">
    <source>
        <dbReference type="Proteomes" id="UP001623349"/>
    </source>
</evidence>
<evidence type="ECO:0000256" key="3">
    <source>
        <dbReference type="SAM" id="MobiDB-lite"/>
    </source>
</evidence>
<feature type="transmembrane region" description="Helical" evidence="4">
    <location>
        <begin position="88"/>
        <end position="112"/>
    </location>
</feature>
<evidence type="ECO:0000256" key="1">
    <source>
        <dbReference type="ARBA" id="ARBA00004141"/>
    </source>
</evidence>
<feature type="compositionally biased region" description="Basic and acidic residues" evidence="3">
    <location>
        <begin position="173"/>
        <end position="196"/>
    </location>
</feature>
<sequence>MEYEYETTILPTSKLSSNSFLCVENRSLTLNPMKDPAECMKEIKSLMWIYVLVGNIIRGSGETSIVPLGISYIEDIVKSENSPLYIGILKTGVAIGPLIGLTVGSFFANIYVDIDSVNTDDLTITPTDTRWVGAWWIGFLVCAGVNILTSIPFFFFPKTLPQEGLQDNGDGTENDKEEKHREKAKEENQGIAEGKHGNFKLYLV</sequence>
<reference evidence="5 6" key="1">
    <citation type="submission" date="2024-08" db="EMBL/GenBank/DDBJ databases">
        <title>The draft genome of Apodemus speciosus.</title>
        <authorList>
            <person name="Nabeshima K."/>
            <person name="Suzuki S."/>
            <person name="Onuma M."/>
        </authorList>
    </citation>
    <scope>NUCLEOTIDE SEQUENCE [LARGE SCALE GENOMIC DNA]</scope>
    <source>
        <strain evidence="5">IB14-021</strain>
    </source>
</reference>
<comment type="subcellular location">
    <subcellularLocation>
        <location evidence="1">Membrane</location>
        <topology evidence="1">Multi-pass membrane protein</topology>
    </subcellularLocation>
</comment>
<dbReference type="Pfam" id="PF03137">
    <property type="entry name" value="OATP"/>
    <property type="match status" value="1"/>
</dbReference>
<evidence type="ECO:0000313" key="5">
    <source>
        <dbReference type="EMBL" id="GAB1291401.1"/>
    </source>
</evidence>
<keyword evidence="2" id="KW-1015">Disulfide bond</keyword>
<dbReference type="PANTHER" id="PTHR11388:SF16">
    <property type="entry name" value="SOLUTE CARRIER ORGANIC ANION TRANSPORTER FAMILY MEMBER 1A2"/>
    <property type="match status" value="1"/>
</dbReference>
<feature type="transmembrane region" description="Helical" evidence="4">
    <location>
        <begin position="132"/>
        <end position="156"/>
    </location>
</feature>
<keyword evidence="4" id="KW-0812">Transmembrane</keyword>
<comment type="caution">
    <text evidence="5">The sequence shown here is derived from an EMBL/GenBank/DDBJ whole genome shotgun (WGS) entry which is preliminary data.</text>
</comment>
<dbReference type="PANTHER" id="PTHR11388">
    <property type="entry name" value="ORGANIC ANION TRANSPORTER"/>
    <property type="match status" value="1"/>
</dbReference>
<gene>
    <name evidence="5" type="ORF">APTSU1_000663100</name>
</gene>
<keyword evidence="6" id="KW-1185">Reference proteome</keyword>